<sequence>MDKNRITYRTNFSPCPVAMPLTDTKIRNAKPQERPYSLQDGQGLYLDVRPTGAKIWRYRFWITPKKDGRYTIGEYPGVSLADARREREWAREQVKQGKNPTIVKDTEKLMVMGDAENTFKSIAEEWYERKCQTWAEKTQIVNRGFLDKHILPSIGKIPVKDIKAAHILALMLSLEKAGNAYSAGKVRQICSAVFCYAVATLRAEVDPSYALRGAVMQKPTTHARPATTGELRQLFVALRNYKSPVMVICIKMLVMTFVRQQELRFARWEDISFEKAEWIIPKEVMKKRREHRVPLCEHVISLLEELKPLTGDKEYLFPSPSKAGQPIAKTTINRAIEYQGFASGEITGHDFRATASTALYEQGFRPEVIEAQLAHQQKNRVAAAYNHAEYMKERREMMEWWGGVIADLIADKK</sequence>
<evidence type="ECO:0000259" key="6">
    <source>
        <dbReference type="PROSITE" id="PS51898"/>
    </source>
</evidence>
<dbReference type="InterPro" id="IPR044068">
    <property type="entry name" value="CB"/>
</dbReference>
<dbReference type="PANTHER" id="PTHR30629:SF2">
    <property type="entry name" value="PROPHAGE INTEGRASE INTS-RELATED"/>
    <property type="match status" value="1"/>
</dbReference>
<dbReference type="Pfam" id="PF00589">
    <property type="entry name" value="Phage_integrase"/>
    <property type="match status" value="1"/>
</dbReference>
<dbReference type="InterPro" id="IPR025166">
    <property type="entry name" value="Integrase_DNA_bind_dom"/>
</dbReference>
<accession>A0A0H3CPA0</accession>
<keyword evidence="4" id="KW-0233">DNA recombination</keyword>
<keyword evidence="3 5" id="KW-0238">DNA-binding</keyword>
<dbReference type="AlphaFoldDB" id="A0A0H3CPA0"/>
<feature type="domain" description="Core-binding (CB)" evidence="7">
    <location>
        <begin position="117"/>
        <end position="198"/>
    </location>
</feature>
<dbReference type="STRING" id="716541.ECL_03606"/>
<dbReference type="KEGG" id="enc:ECL_03606"/>
<keyword evidence="2" id="KW-0229">DNA integration</keyword>
<evidence type="ECO:0000313" key="8">
    <source>
        <dbReference type="EMBL" id="ADF63140.1"/>
    </source>
</evidence>
<dbReference type="Pfam" id="PF22022">
    <property type="entry name" value="Phage_int_M"/>
    <property type="match status" value="1"/>
</dbReference>
<evidence type="ECO:0000259" key="7">
    <source>
        <dbReference type="PROSITE" id="PS51900"/>
    </source>
</evidence>
<dbReference type="InterPro" id="IPR011010">
    <property type="entry name" value="DNA_brk_join_enz"/>
</dbReference>
<dbReference type="InterPro" id="IPR038488">
    <property type="entry name" value="Integrase_DNA-bd_sf"/>
</dbReference>
<dbReference type="SUPFAM" id="SSF56349">
    <property type="entry name" value="DNA breaking-rejoining enzymes"/>
    <property type="match status" value="1"/>
</dbReference>
<dbReference type="InterPro" id="IPR050808">
    <property type="entry name" value="Phage_Integrase"/>
</dbReference>
<dbReference type="Proteomes" id="UP000002363">
    <property type="component" value="Chromosome"/>
</dbReference>
<feature type="domain" description="Tyr recombinase" evidence="6">
    <location>
        <begin position="221"/>
        <end position="399"/>
    </location>
</feature>
<evidence type="ECO:0000313" key="9">
    <source>
        <dbReference type="Proteomes" id="UP000002363"/>
    </source>
</evidence>
<protein>
    <submittedName>
        <fullName evidence="8">Integrase family protein</fullName>
    </submittedName>
</protein>
<dbReference type="PROSITE" id="PS51900">
    <property type="entry name" value="CB"/>
    <property type="match status" value="1"/>
</dbReference>
<evidence type="ECO:0000256" key="5">
    <source>
        <dbReference type="PROSITE-ProRule" id="PRU01248"/>
    </source>
</evidence>
<evidence type="ECO:0000256" key="2">
    <source>
        <dbReference type="ARBA" id="ARBA00022908"/>
    </source>
</evidence>
<dbReference type="EnsemblBacteria" id="ADF63140">
    <property type="protein sequence ID" value="ADF63140"/>
    <property type="gene ID" value="ECL_03606"/>
</dbReference>
<dbReference type="InterPro" id="IPR002104">
    <property type="entry name" value="Integrase_catalytic"/>
</dbReference>
<name>A0A0H3CPA0_ENTCC</name>
<gene>
    <name evidence="8" type="ordered locus">ECL_03606</name>
</gene>
<dbReference type="Gene3D" id="1.10.150.130">
    <property type="match status" value="1"/>
</dbReference>
<evidence type="ECO:0000256" key="1">
    <source>
        <dbReference type="ARBA" id="ARBA00008857"/>
    </source>
</evidence>
<dbReference type="OrthoDB" id="9795573at2"/>
<dbReference type="HOGENOM" id="CLU_027562_0_0_6"/>
<dbReference type="InterPro" id="IPR053876">
    <property type="entry name" value="Phage_int_M"/>
</dbReference>
<keyword evidence="9" id="KW-1185">Reference proteome</keyword>
<dbReference type="EMBL" id="CP001918">
    <property type="protein sequence ID" value="ADF63140.1"/>
    <property type="molecule type" value="Genomic_DNA"/>
</dbReference>
<dbReference type="GO" id="GO:0006310">
    <property type="term" value="P:DNA recombination"/>
    <property type="evidence" value="ECO:0007669"/>
    <property type="project" value="UniProtKB-KW"/>
</dbReference>
<dbReference type="eggNOG" id="COG0582">
    <property type="taxonomic scope" value="Bacteria"/>
</dbReference>
<organism evidence="8 9">
    <name type="scientific">Enterobacter cloacae subsp. cloacae (strain ATCC 13047 / DSM 30054 / NBRC 13535 / NCTC 10005 / WDCM 00083 / NCDC 279-56)</name>
    <dbReference type="NCBI Taxonomy" id="716541"/>
    <lineage>
        <taxon>Bacteria</taxon>
        <taxon>Pseudomonadati</taxon>
        <taxon>Pseudomonadota</taxon>
        <taxon>Gammaproteobacteria</taxon>
        <taxon>Enterobacterales</taxon>
        <taxon>Enterobacteriaceae</taxon>
        <taxon>Enterobacter</taxon>
        <taxon>Enterobacter cloacae complex</taxon>
    </lineage>
</organism>
<dbReference type="PROSITE" id="PS51898">
    <property type="entry name" value="TYR_RECOMBINASE"/>
    <property type="match status" value="1"/>
</dbReference>
<dbReference type="Gene3D" id="3.30.160.390">
    <property type="entry name" value="Integrase, DNA-binding domain"/>
    <property type="match status" value="1"/>
</dbReference>
<dbReference type="PANTHER" id="PTHR30629">
    <property type="entry name" value="PROPHAGE INTEGRASE"/>
    <property type="match status" value="1"/>
</dbReference>
<evidence type="ECO:0000256" key="3">
    <source>
        <dbReference type="ARBA" id="ARBA00023125"/>
    </source>
</evidence>
<dbReference type="InterPro" id="IPR013762">
    <property type="entry name" value="Integrase-like_cat_sf"/>
</dbReference>
<dbReference type="Gene3D" id="1.10.443.10">
    <property type="entry name" value="Intergrase catalytic core"/>
    <property type="match status" value="1"/>
</dbReference>
<dbReference type="GO" id="GO:0003677">
    <property type="term" value="F:DNA binding"/>
    <property type="evidence" value="ECO:0007669"/>
    <property type="project" value="UniProtKB-UniRule"/>
</dbReference>
<dbReference type="Pfam" id="PF13356">
    <property type="entry name" value="Arm-DNA-bind_3"/>
    <property type="match status" value="1"/>
</dbReference>
<reference evidence="8 9" key="1">
    <citation type="journal article" date="2010" name="J. Bacteriol.">
        <title>Complete genome sequence of Enterobacter cloacae subsp. cloacae type strain ATCC 13047.</title>
        <authorList>
            <person name="Ren Y."/>
            <person name="Ren Y."/>
            <person name="Zhou Z."/>
            <person name="Guo X."/>
            <person name="Li Y."/>
            <person name="Feng L."/>
            <person name="Wang L."/>
        </authorList>
    </citation>
    <scope>NUCLEOTIDE SEQUENCE [LARGE SCALE GENOMIC DNA]</scope>
    <source>
        <strain evidence="9">ATCC 13047 / DSM 30054 / NBRC 13535 / NCTC 10005 / WDCM 00083 / NCDC 279-56</strain>
    </source>
</reference>
<comment type="similarity">
    <text evidence="1">Belongs to the 'phage' integrase family.</text>
</comment>
<proteinExistence type="inferred from homology"/>
<dbReference type="CDD" id="cd00801">
    <property type="entry name" value="INT_P4_C"/>
    <property type="match status" value="1"/>
</dbReference>
<dbReference type="GO" id="GO:0015074">
    <property type="term" value="P:DNA integration"/>
    <property type="evidence" value="ECO:0007669"/>
    <property type="project" value="UniProtKB-KW"/>
</dbReference>
<dbReference type="PATRIC" id="fig|716541.4.peg.3763"/>
<dbReference type="RefSeq" id="WP_013098087.1">
    <property type="nucleotide sequence ID" value="NC_014121.1"/>
</dbReference>
<evidence type="ECO:0000256" key="4">
    <source>
        <dbReference type="ARBA" id="ARBA00023172"/>
    </source>
</evidence>
<dbReference type="InterPro" id="IPR010998">
    <property type="entry name" value="Integrase_recombinase_N"/>
</dbReference>